<dbReference type="AlphaFoldDB" id="A8N536"/>
<accession>A8N536</accession>
<dbReference type="OMA" id="SIEPNGW"/>
<evidence type="ECO:0000313" key="3">
    <source>
        <dbReference type="EMBL" id="EAU91847.2"/>
    </source>
</evidence>
<dbReference type="InParanoid" id="A8N536"/>
<dbReference type="EMBL" id="AACS02000003">
    <property type="protein sequence ID" value="EAU91847.2"/>
    <property type="molecule type" value="Genomic_DNA"/>
</dbReference>
<dbReference type="InterPro" id="IPR008266">
    <property type="entry name" value="Tyr_kinase_AS"/>
</dbReference>
<dbReference type="RefSeq" id="XP_001829925.2">
    <property type="nucleotide sequence ID" value="XM_001829873.2"/>
</dbReference>
<gene>
    <name evidence="3" type="ORF">CC1G_15846</name>
</gene>
<dbReference type="GO" id="GO:0004672">
    <property type="term" value="F:protein kinase activity"/>
    <property type="evidence" value="ECO:0007669"/>
    <property type="project" value="InterPro"/>
</dbReference>
<feature type="region of interest" description="Disordered" evidence="1">
    <location>
        <begin position="652"/>
        <end position="690"/>
    </location>
</feature>
<organism evidence="3 4">
    <name type="scientific">Coprinopsis cinerea (strain Okayama-7 / 130 / ATCC MYA-4618 / FGSC 9003)</name>
    <name type="common">Inky cap fungus</name>
    <name type="synonym">Hormographiella aspergillata</name>
    <dbReference type="NCBI Taxonomy" id="240176"/>
    <lineage>
        <taxon>Eukaryota</taxon>
        <taxon>Fungi</taxon>
        <taxon>Dikarya</taxon>
        <taxon>Basidiomycota</taxon>
        <taxon>Agaricomycotina</taxon>
        <taxon>Agaricomycetes</taxon>
        <taxon>Agaricomycetidae</taxon>
        <taxon>Agaricales</taxon>
        <taxon>Agaricineae</taxon>
        <taxon>Psathyrellaceae</taxon>
        <taxon>Coprinopsis</taxon>
    </lineage>
</organism>
<dbReference type="OrthoDB" id="2739948at2759"/>
<keyword evidence="3" id="KW-0418">Kinase</keyword>
<dbReference type="PROSITE" id="PS00109">
    <property type="entry name" value="PROTEIN_KINASE_TYR"/>
    <property type="match status" value="1"/>
</dbReference>
<protein>
    <submittedName>
        <fullName evidence="3">Other/FunK1 protein kinase</fullName>
    </submittedName>
</protein>
<evidence type="ECO:0000259" key="2">
    <source>
        <dbReference type="Pfam" id="PF17667"/>
    </source>
</evidence>
<reference evidence="3 4" key="1">
    <citation type="journal article" date="2010" name="Proc. Natl. Acad. Sci. U.S.A.">
        <title>Insights into evolution of multicellular fungi from the assembled chromosomes of the mushroom Coprinopsis cinerea (Coprinus cinereus).</title>
        <authorList>
            <person name="Stajich J.E."/>
            <person name="Wilke S.K."/>
            <person name="Ahren D."/>
            <person name="Au C.H."/>
            <person name="Birren B.W."/>
            <person name="Borodovsky M."/>
            <person name="Burns C."/>
            <person name="Canback B."/>
            <person name="Casselton L.A."/>
            <person name="Cheng C.K."/>
            <person name="Deng J."/>
            <person name="Dietrich F.S."/>
            <person name="Fargo D.C."/>
            <person name="Farman M.L."/>
            <person name="Gathman A.C."/>
            <person name="Goldberg J."/>
            <person name="Guigo R."/>
            <person name="Hoegger P.J."/>
            <person name="Hooker J.B."/>
            <person name="Huggins A."/>
            <person name="James T.Y."/>
            <person name="Kamada T."/>
            <person name="Kilaru S."/>
            <person name="Kodira C."/>
            <person name="Kues U."/>
            <person name="Kupfer D."/>
            <person name="Kwan H.S."/>
            <person name="Lomsadze A."/>
            <person name="Li W."/>
            <person name="Lilly W.W."/>
            <person name="Ma L.J."/>
            <person name="Mackey A.J."/>
            <person name="Manning G."/>
            <person name="Martin F."/>
            <person name="Muraguchi H."/>
            <person name="Natvig D.O."/>
            <person name="Palmerini H."/>
            <person name="Ramesh M.A."/>
            <person name="Rehmeyer C.J."/>
            <person name="Roe B.A."/>
            <person name="Shenoy N."/>
            <person name="Stanke M."/>
            <person name="Ter-Hovhannisyan V."/>
            <person name="Tunlid A."/>
            <person name="Velagapudi R."/>
            <person name="Vision T.J."/>
            <person name="Zeng Q."/>
            <person name="Zolan M.E."/>
            <person name="Pukkila P.J."/>
        </authorList>
    </citation>
    <scope>NUCLEOTIDE SEQUENCE [LARGE SCALE GENOMIC DNA]</scope>
    <source>
        <strain evidence="4">Okayama-7 / 130 / ATCC MYA-4618 / FGSC 9003</strain>
    </source>
</reference>
<proteinExistence type="predicted"/>
<dbReference type="GeneID" id="6006363"/>
<dbReference type="SUPFAM" id="SSF56112">
    <property type="entry name" value="Protein kinase-like (PK-like)"/>
    <property type="match status" value="1"/>
</dbReference>
<sequence>MTISPDMFYGARSSNLAAAATRTPESQRFMSRLPSSTSPHVPKAAIYLAASNEMSGKFAGPIDPGNFLDNHLPLNRLGDDDRGNMSEFRAAFVAALEQCKVAKSETKLYDPLIAALSPYCPDLKIVNTSNSVDKDSGYFLGHAIKPDIAFYRSSMNISNDKPTRVRLMESILEIKMDSSCQPFDDQAKSHKEFETTTEAGQETRGQLIIYANALLASQLRTHAFTIFINGSFCRIIHWTRSCATVTREFDLDSIEGSSWLLDFLWRFSRATPEYRGHDKSFVPISDSVSPTDAYEAKLAREALNATSEEPLYKVGVKDEFSGETSYYIIRGVPVTQTHYFPVGRGTRGFIAYNCQFDAEATSPMEREKTGSELVFLKDTWRIDGYDTEGEVYLRLQKSQVRNIAPRLTSGDVSVTVQEAKFHKCGPPNGRKVQARVHYHYRLVLDRIGKPLSEFSYSWEMVTAVLHALQAHLDAYIKAGLLHRDISIDNIMVYWKDGKVTGFLVDWACEEARRASVRVGYYSPNTVLDDLESFVHVLMYACARYARALGVGEAIAKARALVLAQFDRLHGKEKAAFLITESIEPNGWYLKDIPFVAKRLSTLLPALAGMFSAVYTGDPSKNIPTHDGLMHVLEEALKDPEWKTLKDEIPQYTGGGLKPGNFGIPEVDEKGRTAEARASPRHHIHRRSASS</sequence>
<keyword evidence="4" id="KW-1185">Reference proteome</keyword>
<name>A8N536_COPC7</name>
<dbReference type="KEGG" id="cci:CC1G_15846"/>
<dbReference type="VEuPathDB" id="FungiDB:CC1G_15846"/>
<dbReference type="PANTHER" id="PTHR38248">
    <property type="entry name" value="FUNK1 6"/>
    <property type="match status" value="1"/>
</dbReference>
<feature type="compositionally biased region" description="Basic residues" evidence="1">
    <location>
        <begin position="678"/>
        <end position="690"/>
    </location>
</feature>
<dbReference type="HOGENOM" id="CLU_006410_5_0_1"/>
<evidence type="ECO:0000256" key="1">
    <source>
        <dbReference type="SAM" id="MobiDB-lite"/>
    </source>
</evidence>
<dbReference type="Pfam" id="PF17667">
    <property type="entry name" value="Pkinase_fungal"/>
    <property type="match status" value="2"/>
</dbReference>
<feature type="domain" description="Fungal-type protein kinase" evidence="2">
    <location>
        <begin position="192"/>
        <end position="419"/>
    </location>
</feature>
<dbReference type="STRING" id="240176.A8N536"/>
<dbReference type="Proteomes" id="UP000001861">
    <property type="component" value="Unassembled WGS sequence"/>
</dbReference>
<dbReference type="eggNOG" id="ENOG502SIZI">
    <property type="taxonomic scope" value="Eukaryota"/>
</dbReference>
<keyword evidence="3" id="KW-0808">Transferase</keyword>
<dbReference type="InterPro" id="IPR011009">
    <property type="entry name" value="Kinase-like_dom_sf"/>
</dbReference>
<comment type="caution">
    <text evidence="3">The sequence shown here is derived from an EMBL/GenBank/DDBJ whole genome shotgun (WGS) entry which is preliminary data.</text>
</comment>
<feature type="domain" description="Fungal-type protein kinase" evidence="2">
    <location>
        <begin position="434"/>
        <end position="541"/>
    </location>
</feature>
<dbReference type="PANTHER" id="PTHR38248:SF2">
    <property type="entry name" value="FUNK1 11"/>
    <property type="match status" value="1"/>
</dbReference>
<dbReference type="InterPro" id="IPR040976">
    <property type="entry name" value="Pkinase_fungal"/>
</dbReference>
<evidence type="ECO:0000313" key="4">
    <source>
        <dbReference type="Proteomes" id="UP000001861"/>
    </source>
</evidence>